<gene>
    <name evidence="1" type="ORF">BO95DRAFT_448966</name>
</gene>
<dbReference type="EMBL" id="KZ825311">
    <property type="protein sequence ID" value="RAH51132.1"/>
    <property type="molecule type" value="Genomic_DNA"/>
</dbReference>
<reference evidence="1" key="1">
    <citation type="submission" date="2018-02" db="EMBL/GenBank/DDBJ databases">
        <title>The genomes of Aspergillus section Nigri reveals drivers in fungal speciation.</title>
        <authorList>
            <consortium name="DOE Joint Genome Institute"/>
            <person name="Vesth T.C."/>
            <person name="Nybo J."/>
            <person name="Theobald S."/>
            <person name="Brandl J."/>
            <person name="Frisvad J.C."/>
            <person name="Nielsen K.F."/>
            <person name="Lyhne E.K."/>
            <person name="Kogle M.E."/>
            <person name="Kuo A."/>
            <person name="Riley R."/>
            <person name="Clum A."/>
            <person name="Nolan M."/>
            <person name="Lipzen A."/>
            <person name="Salamov A."/>
            <person name="Henrissat B."/>
            <person name="Wiebenga A."/>
            <person name="De vries R.P."/>
            <person name="Grigoriev I.V."/>
            <person name="Mortensen U.H."/>
            <person name="Andersen M.R."/>
            <person name="Baker S.E."/>
        </authorList>
    </citation>
    <scope>NUCLEOTIDE SEQUENCE</scope>
    <source>
        <strain evidence="1">CBS 621.78</strain>
    </source>
</reference>
<protein>
    <submittedName>
        <fullName evidence="1">Aromatic compound dioxygenase</fullName>
    </submittedName>
</protein>
<keyword evidence="1" id="KW-0560">Oxidoreductase</keyword>
<sequence>MHLNSLFILFATAALTVTAHPGPHKPLPPAALHRRTELLKRCPGHAATFNQRRMAARDALTKRWGDEHNHNATYEIQTEAPFYETIQNKTCVLIPEVTRGPYVWPRSQTLRQDITKDQVGVPLWLDVGVLDMATCAPLPNALMDFWHCNATGSYSSFTGLSPNTPSEELFHEPSVTNYDLGTTDLHTDDTTWLRGMWPTDERGHTVSTGQIYFAEELEREIMALEQYGSHTQINRTTNAEDSIFSQDTTSGYNPVVSVVPADGKEVRNGMIGISRSELILQQLSGLAKGMWIMDCEAGSSGERVGG</sequence>
<proteinExistence type="predicted"/>
<name>A0ACD1GPG6_9EURO</name>
<organism evidence="1 2">
    <name type="scientific">Aspergillus brunneoviolaceus CBS 621.78</name>
    <dbReference type="NCBI Taxonomy" id="1450534"/>
    <lineage>
        <taxon>Eukaryota</taxon>
        <taxon>Fungi</taxon>
        <taxon>Dikarya</taxon>
        <taxon>Ascomycota</taxon>
        <taxon>Pezizomycotina</taxon>
        <taxon>Eurotiomycetes</taxon>
        <taxon>Eurotiomycetidae</taxon>
        <taxon>Eurotiales</taxon>
        <taxon>Aspergillaceae</taxon>
        <taxon>Aspergillus</taxon>
        <taxon>Aspergillus subgen. Circumdati</taxon>
    </lineage>
</organism>
<keyword evidence="1" id="KW-0223">Dioxygenase</keyword>
<evidence type="ECO:0000313" key="2">
    <source>
        <dbReference type="Proteomes" id="UP000249057"/>
    </source>
</evidence>
<keyword evidence="2" id="KW-1185">Reference proteome</keyword>
<dbReference type="Proteomes" id="UP000249057">
    <property type="component" value="Unassembled WGS sequence"/>
</dbReference>
<evidence type="ECO:0000313" key="1">
    <source>
        <dbReference type="EMBL" id="RAH51132.1"/>
    </source>
</evidence>
<accession>A0ACD1GPG6</accession>